<feature type="region of interest" description="Disordered" evidence="1">
    <location>
        <begin position="819"/>
        <end position="843"/>
    </location>
</feature>
<feature type="transmembrane region" description="Helical" evidence="2">
    <location>
        <begin position="371"/>
        <end position="388"/>
    </location>
</feature>
<feature type="region of interest" description="Disordered" evidence="1">
    <location>
        <begin position="535"/>
        <end position="558"/>
    </location>
</feature>
<feature type="compositionally biased region" description="Basic and acidic residues" evidence="1">
    <location>
        <begin position="678"/>
        <end position="691"/>
    </location>
</feature>
<feature type="compositionally biased region" description="Basic and acidic residues" evidence="1">
    <location>
        <begin position="542"/>
        <end position="558"/>
    </location>
</feature>
<feature type="compositionally biased region" description="Basic and acidic residues" evidence="1">
    <location>
        <begin position="589"/>
        <end position="618"/>
    </location>
</feature>
<evidence type="ECO:0000313" key="5">
    <source>
        <dbReference type="Proteomes" id="UP000013834"/>
    </source>
</evidence>
<reference evidence="4 5" key="1">
    <citation type="submission" date="2013-02" db="EMBL/GenBank/DDBJ databases">
        <title>The Genome Sequence of Enterococcus faecium VRE_84.</title>
        <authorList>
            <consortium name="The Broad Institute Genome Sequencing Platform"/>
            <consortium name="The Broad Institute Genome Sequencing Center for Infectious Disease"/>
            <person name="Earl A.M."/>
            <person name="Gilmore M.S."/>
            <person name="Lebreton F."/>
            <person name="Hammerum A.M."/>
            <person name="Jensen L.B."/>
            <person name="Guardabassi L."/>
            <person name="Walker B."/>
            <person name="Young S.K."/>
            <person name="Zeng Q."/>
            <person name="Gargeya S."/>
            <person name="Fitzgerald M."/>
            <person name="Haas B."/>
            <person name="Abouelleil A."/>
            <person name="Alvarado L."/>
            <person name="Arachchi H.M."/>
            <person name="Berlin A.M."/>
            <person name="Chapman S.B."/>
            <person name="Dewar J."/>
            <person name="Goldberg J."/>
            <person name="Griggs A."/>
            <person name="Gujja S."/>
            <person name="Hansen M."/>
            <person name="Howarth C."/>
            <person name="Imamovic A."/>
            <person name="Larimer J."/>
            <person name="McCowan C."/>
            <person name="Murphy C."/>
            <person name="Neiman D."/>
            <person name="Pearson M."/>
            <person name="Priest M."/>
            <person name="Roberts A."/>
            <person name="Saif S."/>
            <person name="Shea T."/>
            <person name="Sisk P."/>
            <person name="Sykes S."/>
            <person name="Wortman J."/>
            <person name="Nusbaum C."/>
            <person name="Birren B."/>
        </authorList>
    </citation>
    <scope>NUCLEOTIDE SEQUENCE [LARGE SCALE GENOMIC DNA]</scope>
    <source>
        <strain evidence="4 5">VRE 84</strain>
    </source>
</reference>
<feature type="transmembrane region" description="Helical" evidence="2">
    <location>
        <begin position="341"/>
        <end position="359"/>
    </location>
</feature>
<feature type="region of interest" description="Disordered" evidence="1">
    <location>
        <begin position="574"/>
        <end position="712"/>
    </location>
</feature>
<evidence type="ECO:0000256" key="2">
    <source>
        <dbReference type="SAM" id="Phobius"/>
    </source>
</evidence>
<feature type="transmembrane region" description="Helical" evidence="2">
    <location>
        <begin position="293"/>
        <end position="312"/>
    </location>
</feature>
<protein>
    <recommendedName>
        <fullName evidence="3">DUF8208 domain-containing protein</fullName>
    </recommendedName>
</protein>
<gene>
    <name evidence="4" type="ORF">SMG_02820</name>
</gene>
<organism evidence="4 5">
    <name type="scientific">Enterococcus faecium EnGen0180</name>
    <dbReference type="NCBI Taxonomy" id="1157475"/>
    <lineage>
        <taxon>Bacteria</taxon>
        <taxon>Bacillati</taxon>
        <taxon>Bacillota</taxon>
        <taxon>Bacilli</taxon>
        <taxon>Lactobacillales</taxon>
        <taxon>Enterococcaceae</taxon>
        <taxon>Enterococcus</taxon>
    </lineage>
</organism>
<feature type="compositionally biased region" description="Basic and acidic residues" evidence="1">
    <location>
        <begin position="832"/>
        <end position="843"/>
    </location>
</feature>
<dbReference type="NCBIfam" id="NF045890">
    <property type="entry name" value="conj_pls20_p028"/>
    <property type="match status" value="1"/>
</dbReference>
<feature type="transmembrane region" description="Helical" evidence="2">
    <location>
        <begin position="125"/>
        <end position="143"/>
    </location>
</feature>
<name>A0A829F6U5_ENTFC</name>
<keyword evidence="2" id="KW-1133">Transmembrane helix</keyword>
<evidence type="ECO:0000259" key="3">
    <source>
        <dbReference type="Pfam" id="PF26635"/>
    </source>
</evidence>
<dbReference type="InterPro" id="IPR058521">
    <property type="entry name" value="DUF8208"/>
</dbReference>
<keyword evidence="2" id="KW-0812">Transmembrane</keyword>
<dbReference type="Proteomes" id="UP000013834">
    <property type="component" value="Unassembled WGS sequence"/>
</dbReference>
<feature type="domain" description="DUF8208" evidence="3">
    <location>
        <begin position="40"/>
        <end position="415"/>
    </location>
</feature>
<evidence type="ECO:0000256" key="1">
    <source>
        <dbReference type="SAM" id="MobiDB-lite"/>
    </source>
</evidence>
<dbReference type="Pfam" id="PF26635">
    <property type="entry name" value="DUF8208"/>
    <property type="match status" value="1"/>
</dbReference>
<dbReference type="EMBL" id="AIVF01000060">
    <property type="protein sequence ID" value="EOG22163.1"/>
    <property type="molecule type" value="Genomic_DNA"/>
</dbReference>
<accession>A0A829F6U5</accession>
<dbReference type="AlphaFoldDB" id="A0A829F6U5"/>
<comment type="caution">
    <text evidence="4">The sequence shown here is derived from an EMBL/GenBank/DDBJ whole genome shotgun (WGS) entry which is preliminary data.</text>
</comment>
<sequence>MIIGGIFSGIADWWSGLFGEGDANPKTVTKVLQDYGNYLQYQDVFSWIWNTFLWGLIKGLYNLNTLLEKTIYQSFDLKDLLNAAGVNALFQSLISKVLALFCVVTLIYLGLKFFMSKHPPKVKNILVNLFMAMILIFGGSSLIDEGLNISKSFYGDVTAANKADKTGSPAFQIIQNNVIDVSTLLATDPNKVESLPTDKRNALTAKNFKTANINGIITPEQAKGMAGNDKSGLSDIQKDRLKALQYRLELDDNGKEIPVQISDEGLAKYVYTSGYRRYSSKPGIILAGESSLAVAYLFILFTIVTCIIELVFKKFYLVIAASTDFETGQRMKSAIEDISQSFLLLAFTILELRIYTLMLSGIGDLHAAGKINGFLYVVALIVLTIALFKGSQSVTKIFGVDTSLKNGSNSLLSMFALGNIAKNVGSGAKNLASAGKSGLSHLNDIRKNGFGHRKDVTPDNGEEQSDDKATTVPNSKKTVSEMFGKAKNGVSKAAEGLGYVNERGLKGTAEDLTEKAKDTLEDKLDGTRAKELAEAVKNPSEALEKQKEKASEVKEGLKDAYGEGQVNAAVKANTTTEKENQEGIVIPSVKDHQEALHSNENSIEEKNSIEERNSEEGKNGQLPKTDPEQYRYKPNSDLENEKRISDLSKVNQEDKAENEGQLPKTDPEQYRYRSVNSENEKRISDLPKRNQEVQTDEDSIVLPNDNGIEVGTEKSTKIGLPKAQNLPMKDSRLNQFKDNDQSFVHQSPAGTVQMKPSRLPENGNLTTVSYNLSESGETGNASVQNVVTREAAPKPIQNVHTGYKPANVAFTAPTKINVTRETKNRNNALKEQLLRDIKQDIKP</sequence>
<keyword evidence="2" id="KW-0472">Membrane</keyword>
<dbReference type="InterPro" id="IPR058066">
    <property type="entry name" value="pXO2-14_N"/>
</dbReference>
<feature type="compositionally biased region" description="Basic and acidic residues" evidence="1">
    <location>
        <begin position="625"/>
        <end position="658"/>
    </location>
</feature>
<feature type="region of interest" description="Disordered" evidence="1">
    <location>
        <begin position="449"/>
        <end position="473"/>
    </location>
</feature>
<proteinExistence type="predicted"/>
<evidence type="ECO:0000313" key="4">
    <source>
        <dbReference type="EMBL" id="EOG22163.1"/>
    </source>
</evidence>
<feature type="transmembrane region" description="Helical" evidence="2">
    <location>
        <begin position="93"/>
        <end position="113"/>
    </location>
</feature>